<evidence type="ECO:0000256" key="1">
    <source>
        <dbReference type="ARBA" id="ARBA00004147"/>
    </source>
</evidence>
<keyword evidence="7" id="KW-1048">Host nucleus</keyword>
<name>A0A0D5ZYC6_9POLY</name>
<evidence type="ECO:0000256" key="11">
    <source>
        <dbReference type="ARBA" id="ARBA00022921"/>
    </source>
</evidence>
<evidence type="ECO:0000256" key="18">
    <source>
        <dbReference type="PIRNR" id="PIRNR003377"/>
    </source>
</evidence>
<keyword evidence="12" id="KW-0238">DNA-binding</keyword>
<dbReference type="GO" id="GO:0042025">
    <property type="term" value="C:host cell nucleus"/>
    <property type="evidence" value="ECO:0007669"/>
    <property type="project" value="UniProtKB-SubCell"/>
</dbReference>
<dbReference type="GO" id="GO:0043657">
    <property type="term" value="C:host cell"/>
    <property type="evidence" value="ECO:0007669"/>
    <property type="project" value="GOC"/>
</dbReference>
<protein>
    <recommendedName>
        <fullName evidence="18">Minor capsid protein</fullName>
    </recommendedName>
</protein>
<gene>
    <name evidence="20" type="primary">VP2</name>
</gene>
<dbReference type="InterPro" id="IPR001070">
    <property type="entry name" value="Polyoma_coat_VP2"/>
</dbReference>
<keyword evidence="8" id="KW-0519">Myristate</keyword>
<dbReference type="GO" id="GO:0003677">
    <property type="term" value="F:DNA binding"/>
    <property type="evidence" value="ECO:0007669"/>
    <property type="project" value="UniProtKB-KW"/>
</dbReference>
<evidence type="ECO:0000256" key="13">
    <source>
        <dbReference type="ARBA" id="ARBA00023136"/>
    </source>
</evidence>
<evidence type="ECO:0000256" key="4">
    <source>
        <dbReference type="ARBA" id="ARBA00006444"/>
    </source>
</evidence>
<dbReference type="GO" id="GO:0075732">
    <property type="term" value="P:viral penetration into host nucleus"/>
    <property type="evidence" value="ECO:0007669"/>
    <property type="project" value="UniProtKB-KW"/>
</dbReference>
<evidence type="ECO:0000313" key="20">
    <source>
        <dbReference type="EMBL" id="BAQ55550.1"/>
    </source>
</evidence>
<accession>A0A0D5ZYC6</accession>
<keyword evidence="6 18" id="KW-0167">Capsid protein</keyword>
<evidence type="ECO:0000256" key="17">
    <source>
        <dbReference type="ARBA" id="ARBA00034499"/>
    </source>
</evidence>
<dbReference type="GeneID" id="24069937"/>
<evidence type="ECO:0000256" key="2">
    <source>
        <dbReference type="ARBA" id="ARBA00004328"/>
    </source>
</evidence>
<comment type="similarity">
    <text evidence="4 18">Belongs to the polyomaviruses capsid protein VP2 family.</text>
</comment>
<dbReference type="GO" id="GO:0044167">
    <property type="term" value="C:host cell endoplasmic reticulum membrane"/>
    <property type="evidence" value="ECO:0007669"/>
    <property type="project" value="UniProtKB-SubCell"/>
</dbReference>
<feature type="region of interest" description="Disordered" evidence="19">
    <location>
        <begin position="254"/>
        <end position="281"/>
    </location>
</feature>
<dbReference type="KEGG" id="vg:24069937"/>
<feature type="compositionally biased region" description="Basic residues" evidence="19">
    <location>
        <begin position="321"/>
        <end position="332"/>
    </location>
</feature>
<comment type="subcellular location">
    <subcellularLocation>
        <location evidence="3">Host endoplasmic reticulum membrane</location>
    </subcellularLocation>
    <subcellularLocation>
        <location evidence="1">Host nucleus</location>
    </subcellularLocation>
    <subcellularLocation>
        <location evidence="2">Virion</location>
    </subcellularLocation>
</comment>
<dbReference type="Proteomes" id="UP000105343">
    <property type="component" value="Segment"/>
</dbReference>
<feature type="compositionally biased region" description="Acidic residues" evidence="19">
    <location>
        <begin position="305"/>
        <end position="317"/>
    </location>
</feature>
<feature type="region of interest" description="Disordered" evidence="19">
    <location>
        <begin position="305"/>
        <end position="340"/>
    </location>
</feature>
<dbReference type="GO" id="GO:0019028">
    <property type="term" value="C:viral capsid"/>
    <property type="evidence" value="ECO:0007669"/>
    <property type="project" value="UniProtKB-UniRule"/>
</dbReference>
<keyword evidence="13" id="KW-0472">Membrane</keyword>
<keyword evidence="10" id="KW-1043">Host membrane</keyword>
<dbReference type="GO" id="GO:0005198">
    <property type="term" value="F:structural molecule activity"/>
    <property type="evidence" value="ECO:0007669"/>
    <property type="project" value="UniProtKB-UniRule"/>
</dbReference>
<evidence type="ECO:0000256" key="6">
    <source>
        <dbReference type="ARBA" id="ARBA00022561"/>
    </source>
</evidence>
<evidence type="ECO:0000256" key="14">
    <source>
        <dbReference type="ARBA" id="ARBA00023184"/>
    </source>
</evidence>
<dbReference type="RefSeq" id="YP_009129280.1">
    <property type="nucleotide sequence ID" value="NC_026762.1"/>
</dbReference>
<evidence type="ECO:0000256" key="8">
    <source>
        <dbReference type="ARBA" id="ARBA00022707"/>
    </source>
</evidence>
<dbReference type="PIRSF" id="PIRSF003377">
    <property type="entry name" value="Polyoma_coat2"/>
    <property type="match status" value="1"/>
</dbReference>
<evidence type="ECO:0000256" key="5">
    <source>
        <dbReference type="ARBA" id="ARBA00022524"/>
    </source>
</evidence>
<evidence type="ECO:0000256" key="3">
    <source>
        <dbReference type="ARBA" id="ARBA00004625"/>
    </source>
</evidence>
<evidence type="ECO:0000256" key="10">
    <source>
        <dbReference type="ARBA" id="ARBA00022870"/>
    </source>
</evidence>
<organism evidence="20 21">
    <name type="scientific">Bat polyomavirus 6a</name>
    <dbReference type="NCBI Taxonomy" id="1623685"/>
    <lineage>
        <taxon>Viruses</taxon>
        <taxon>Monodnaviria</taxon>
        <taxon>Shotokuvirae</taxon>
        <taxon>Cossaviricota</taxon>
        <taxon>Papovaviricetes</taxon>
        <taxon>Sepolyvirales</taxon>
        <taxon>Polyomaviridae</taxon>
        <taxon>Betapolyomavirus</taxon>
        <taxon>Betapolyomavirus secacelebensis</taxon>
    </lineage>
</organism>
<keyword evidence="5" id="KW-1163">Viral penetration into host nucleus</keyword>
<keyword evidence="15" id="KW-0449">Lipoprotein</keyword>
<evidence type="ECO:0000256" key="16">
    <source>
        <dbReference type="ARBA" id="ARBA00023296"/>
    </source>
</evidence>
<sequence length="340" mass="37345">MGALLAVLAEVFDLAATTGLSVDSFLTGEAFTTAEVLQSHIANLVTYGGLSEAEALAAAEVSQEAYSALTSLTSNFPRAFAALAGTEALAVGSLVIGSATAAALAPYTFDYSTPIANLNVDMALQVWQPNWDDIFFPGVVPFARIVNYIDPANWAAYLYQAVGRYFWETAQRTGQHLIEHEVREVAREVGQRTVQSVSETLARYFENARWAVSHLSSNVYSGLQNYYTELGPLRPHQVRAVNRRLGRELPTRYNLETPRPQDKASAQYVTKSDAPGGAHQRVTPDWMLPLILGLYGDITPSWEATLEDLEEEEEEEENGPKKKKPRRGKKQTKANSNSSA</sequence>
<proteinExistence type="inferred from homology"/>
<evidence type="ECO:0000256" key="19">
    <source>
        <dbReference type="SAM" id="MobiDB-lite"/>
    </source>
</evidence>
<evidence type="ECO:0000256" key="7">
    <source>
        <dbReference type="ARBA" id="ARBA00022562"/>
    </source>
</evidence>
<dbReference type="Pfam" id="PF00761">
    <property type="entry name" value="Polyoma_coat2"/>
    <property type="match status" value="1"/>
</dbReference>
<comment type="subunit">
    <text evidence="17">Forms homooligomers, and heterooligomers with VP3 in the endoplasmic reticulum membrane. Interacts (via D1 domain) with VP1.</text>
</comment>
<keyword evidence="14" id="KW-1038">Host endoplasmic reticulum</keyword>
<evidence type="ECO:0000313" key="21">
    <source>
        <dbReference type="Proteomes" id="UP000105343"/>
    </source>
</evidence>
<evidence type="ECO:0000256" key="9">
    <source>
        <dbReference type="ARBA" id="ARBA00022844"/>
    </source>
</evidence>
<dbReference type="EMBL" id="AB972941">
    <property type="protein sequence ID" value="BAQ55550.1"/>
    <property type="molecule type" value="Genomic_DNA"/>
</dbReference>
<keyword evidence="21" id="KW-1185">Reference proteome</keyword>
<keyword evidence="9 18" id="KW-0946">Virion</keyword>
<keyword evidence="16" id="KW-1160">Virus entry into host cell</keyword>
<dbReference type="GO" id="GO:0046718">
    <property type="term" value="P:symbiont entry into host cell"/>
    <property type="evidence" value="ECO:0007669"/>
    <property type="project" value="UniProtKB-KW"/>
</dbReference>
<evidence type="ECO:0000256" key="15">
    <source>
        <dbReference type="ARBA" id="ARBA00023288"/>
    </source>
</evidence>
<reference evidence="20 21" key="1">
    <citation type="journal article" date="2015" name="Arch. Virol.">
        <title>Detection of novel polyomaviruses in fruit bats in Indonesia.</title>
        <authorList>
            <person name="Kobayashi S."/>
            <person name="Sasaki M."/>
            <person name="Nakao R."/>
            <person name="Setiyono A."/>
            <person name="Handhayani E."/>
            <person name="Orba Y."/>
            <person name="Rahmadani I."/>
            <person name="Taha S."/>
            <person name="Adiani S."/>
            <person name="Subangkit M."/>
            <person name="Nakamura I."/>
            <person name="Kimura T."/>
            <person name="Sawa H."/>
        </authorList>
    </citation>
    <scope>NUCLEOTIDE SEQUENCE [LARGE SCALE GENOMIC DNA]</scope>
    <source>
        <strain evidence="20">6a</strain>
    </source>
</reference>
<evidence type="ECO:0000256" key="12">
    <source>
        <dbReference type="ARBA" id="ARBA00023125"/>
    </source>
</evidence>
<dbReference type="OrthoDB" id="6378at10239"/>
<keyword evidence="11" id="KW-0426">Late protein</keyword>